<evidence type="ECO:0000313" key="3">
    <source>
        <dbReference type="EMBL" id="KAF2084605.1"/>
    </source>
</evidence>
<proteinExistence type="predicted"/>
<evidence type="ECO:0000256" key="2">
    <source>
        <dbReference type="SAM" id="MobiDB-lite"/>
    </source>
</evidence>
<dbReference type="Proteomes" id="UP000799776">
    <property type="component" value="Unassembled WGS sequence"/>
</dbReference>
<feature type="compositionally biased region" description="Polar residues" evidence="2">
    <location>
        <begin position="389"/>
        <end position="400"/>
    </location>
</feature>
<sequence>MSAAARPPRASSLSRQTSSTNAPTTTAAAADEEGDTRYSIDFDALLGADNNDTGDITLDEPAIDVVNSEDVEGPSDFTQNMEFWMRGGRLPERGREEEEEEGGERVEDEDGAAAAEGHDEDADEGFQADDDETLPEVGEARDQGLESVDTSQAAAIIEDLEGYVVSDEEDSGARRPSAGSIDEQLDILSSMDDEEARRDSPRSSTPRSPHPRAGSGQPHIKQQPITPAKRELLQPTVEDHEDTPVHSRLNITPLRTPEVLVEDYEKLRRRPSPGPAPQQQTPRKPNQQNEDLRSQIRDLGSQLQRQQHEHDAKVVALESALLKTRGDLSEAKDNERHWCNAATQHHDRLAALDKQWKDHLSKTHQDYQRKIKDQEESFALVKSSIEARLSSSETEAQNRFAQKESELAAAETGHAQQLEQQRAGYESKLAVLEARIEELAQERDERPPRNDNEAEKQTPDSPIEQSSAHQKASSDAARIAELEATLSTTQAQLSNTRRDSLARENLARAAHSHTEALLARSKTQVSDLESSLRLLQSQLAQARRELSDLQADASGARDSARVLRDELHHAQSLIAHKTARLAQLLGDLEAEKTRARERRDADAAGGVEALQRLLAEQERTAEASIRQLEDQLRKEREYGGAEALQRQLAEQERTAEASIRQLEDQLRKARKCGGAEALQGQLAEQERTSDARIRQLEDQLRKAREEQKAKVDAMRRRAEDAVKRAGAIVQNQQAARASLAQELKAMRMEVEDVRAGTPAAADSAAQKELGRLRAALAEQSALAEAARVEADVRLALELDARRREYDDVNRAMDEKMVEAMRRREREWVAKEREWKQRVEGLVREKKKMGRALMQEWGKGERGEGRPQEYRYMFVRK</sequence>
<feature type="region of interest" description="Disordered" evidence="2">
    <location>
        <begin position="1"/>
        <end position="36"/>
    </location>
</feature>
<feature type="compositionally biased region" description="Acidic residues" evidence="2">
    <location>
        <begin position="118"/>
        <end position="134"/>
    </location>
</feature>
<dbReference type="OrthoDB" id="3911405at2759"/>
<dbReference type="AlphaFoldDB" id="A0A9P4HSQ7"/>
<gene>
    <name evidence="3" type="ORF">K490DRAFT_59412</name>
</gene>
<accession>A0A9P4HSQ7</accession>
<feature type="compositionally biased region" description="Polar residues" evidence="2">
    <location>
        <begin position="459"/>
        <end position="473"/>
    </location>
</feature>
<reference evidence="3" key="1">
    <citation type="journal article" date="2020" name="Stud. Mycol.">
        <title>101 Dothideomycetes genomes: a test case for predicting lifestyles and emergence of pathogens.</title>
        <authorList>
            <person name="Haridas S."/>
            <person name="Albert R."/>
            <person name="Binder M."/>
            <person name="Bloem J."/>
            <person name="Labutti K."/>
            <person name="Salamov A."/>
            <person name="Andreopoulos B."/>
            <person name="Baker S."/>
            <person name="Barry K."/>
            <person name="Bills G."/>
            <person name="Bluhm B."/>
            <person name="Cannon C."/>
            <person name="Castanera R."/>
            <person name="Culley D."/>
            <person name="Daum C."/>
            <person name="Ezra D."/>
            <person name="Gonzalez J."/>
            <person name="Henrissat B."/>
            <person name="Kuo A."/>
            <person name="Liang C."/>
            <person name="Lipzen A."/>
            <person name="Lutzoni F."/>
            <person name="Magnuson J."/>
            <person name="Mondo S."/>
            <person name="Nolan M."/>
            <person name="Ohm R."/>
            <person name="Pangilinan J."/>
            <person name="Park H.-J."/>
            <person name="Ramirez L."/>
            <person name="Alfaro M."/>
            <person name="Sun H."/>
            <person name="Tritt A."/>
            <person name="Yoshinaga Y."/>
            <person name="Zwiers L.-H."/>
            <person name="Turgeon B."/>
            <person name="Goodwin S."/>
            <person name="Spatafora J."/>
            <person name="Crous P."/>
            <person name="Grigoriev I."/>
        </authorList>
    </citation>
    <scope>NUCLEOTIDE SEQUENCE</scope>
    <source>
        <strain evidence="3">CBS 121410</strain>
    </source>
</reference>
<feature type="compositionally biased region" description="Acidic residues" evidence="2">
    <location>
        <begin position="158"/>
        <end position="170"/>
    </location>
</feature>
<comment type="caution">
    <text evidence="3">The sequence shown here is derived from an EMBL/GenBank/DDBJ whole genome shotgun (WGS) entry which is preliminary data.</text>
</comment>
<keyword evidence="1" id="KW-0175">Coiled coil</keyword>
<feature type="coiled-coil region" evidence="1">
    <location>
        <begin position="607"/>
        <end position="749"/>
    </location>
</feature>
<feature type="region of interest" description="Disordered" evidence="2">
    <location>
        <begin position="440"/>
        <end position="476"/>
    </location>
</feature>
<feature type="compositionally biased region" description="Basic and acidic residues" evidence="2">
    <location>
        <begin position="440"/>
        <end position="458"/>
    </location>
</feature>
<evidence type="ECO:0000256" key="1">
    <source>
        <dbReference type="SAM" id="Coils"/>
    </source>
</evidence>
<keyword evidence="4" id="KW-1185">Reference proteome</keyword>
<feature type="compositionally biased region" description="Acidic residues" evidence="2">
    <location>
        <begin position="97"/>
        <end position="111"/>
    </location>
</feature>
<evidence type="ECO:0000313" key="4">
    <source>
        <dbReference type="Proteomes" id="UP000799776"/>
    </source>
</evidence>
<dbReference type="EMBL" id="ML978739">
    <property type="protein sequence ID" value="KAF2084605.1"/>
    <property type="molecule type" value="Genomic_DNA"/>
</dbReference>
<feature type="coiled-coil region" evidence="1">
    <location>
        <begin position="479"/>
        <end position="559"/>
    </location>
</feature>
<organism evidence="3 4">
    <name type="scientific">Saccharata proteae CBS 121410</name>
    <dbReference type="NCBI Taxonomy" id="1314787"/>
    <lineage>
        <taxon>Eukaryota</taxon>
        <taxon>Fungi</taxon>
        <taxon>Dikarya</taxon>
        <taxon>Ascomycota</taxon>
        <taxon>Pezizomycotina</taxon>
        <taxon>Dothideomycetes</taxon>
        <taxon>Dothideomycetes incertae sedis</taxon>
        <taxon>Botryosphaeriales</taxon>
        <taxon>Saccharataceae</taxon>
        <taxon>Saccharata</taxon>
    </lineage>
</organism>
<name>A0A9P4HSQ7_9PEZI</name>
<feature type="region of interest" description="Disordered" evidence="2">
    <location>
        <begin position="85"/>
        <end position="292"/>
    </location>
</feature>
<feature type="compositionally biased region" description="Low complexity" evidence="2">
    <location>
        <begin position="1"/>
        <end position="29"/>
    </location>
</feature>
<protein>
    <submittedName>
        <fullName evidence="3">Uncharacterized protein</fullName>
    </submittedName>
</protein>
<feature type="compositionally biased region" description="Polar residues" evidence="2">
    <location>
        <begin position="277"/>
        <end position="289"/>
    </location>
</feature>
<feature type="region of interest" description="Disordered" evidence="2">
    <location>
        <begin position="388"/>
        <end position="421"/>
    </location>
</feature>